<evidence type="ECO:0000256" key="3">
    <source>
        <dbReference type="RuleBase" id="RU000363"/>
    </source>
</evidence>
<organism evidence="4 5">
    <name type="scientific">Ruminococcus bovis</name>
    <dbReference type="NCBI Taxonomy" id="2564099"/>
    <lineage>
        <taxon>Bacteria</taxon>
        <taxon>Bacillati</taxon>
        <taxon>Bacillota</taxon>
        <taxon>Clostridia</taxon>
        <taxon>Eubacteriales</taxon>
        <taxon>Oscillospiraceae</taxon>
        <taxon>Ruminococcus</taxon>
    </lineage>
</organism>
<evidence type="ECO:0000256" key="1">
    <source>
        <dbReference type="ARBA" id="ARBA00006484"/>
    </source>
</evidence>
<dbReference type="AlphaFoldDB" id="A0A4P8XWM9"/>
<dbReference type="OrthoDB" id="9803333at2"/>
<dbReference type="Proteomes" id="UP000301475">
    <property type="component" value="Chromosome"/>
</dbReference>
<dbReference type="SUPFAM" id="SSF51735">
    <property type="entry name" value="NAD(P)-binding Rossmann-fold domains"/>
    <property type="match status" value="1"/>
</dbReference>
<dbReference type="Gene3D" id="3.40.50.720">
    <property type="entry name" value="NAD(P)-binding Rossmann-like Domain"/>
    <property type="match status" value="1"/>
</dbReference>
<dbReference type="InterPro" id="IPR002347">
    <property type="entry name" value="SDR_fam"/>
</dbReference>
<proteinExistence type="inferred from homology"/>
<evidence type="ECO:0000313" key="5">
    <source>
        <dbReference type="Proteomes" id="UP000301475"/>
    </source>
</evidence>
<dbReference type="GO" id="GO:0016491">
    <property type="term" value="F:oxidoreductase activity"/>
    <property type="evidence" value="ECO:0007669"/>
    <property type="project" value="UniProtKB-KW"/>
</dbReference>
<dbReference type="PRINTS" id="PR00080">
    <property type="entry name" value="SDRFAMILY"/>
</dbReference>
<gene>
    <name evidence="4" type="ORF">E5Z56_09360</name>
</gene>
<dbReference type="NCBIfam" id="NF004826">
    <property type="entry name" value="PRK06182.1"/>
    <property type="match status" value="1"/>
</dbReference>
<accession>A0A4P8XWM9</accession>
<protein>
    <submittedName>
        <fullName evidence="4">Oxidoreductase</fullName>
    </submittedName>
</protein>
<evidence type="ECO:0000313" key="4">
    <source>
        <dbReference type="EMBL" id="QCT07551.1"/>
    </source>
</evidence>
<keyword evidence="5" id="KW-1185">Reference proteome</keyword>
<dbReference type="InterPro" id="IPR036291">
    <property type="entry name" value="NAD(P)-bd_dom_sf"/>
</dbReference>
<dbReference type="PANTHER" id="PTHR44169">
    <property type="entry name" value="NADPH-DEPENDENT 1-ACYLDIHYDROXYACETONE PHOSPHATE REDUCTASE"/>
    <property type="match status" value="1"/>
</dbReference>
<reference evidence="4 5" key="1">
    <citation type="submission" date="2019-04" db="EMBL/GenBank/DDBJ databases">
        <authorList>
            <person name="Embree M."/>
            <person name="Gaffney J.R."/>
        </authorList>
    </citation>
    <scope>NUCLEOTIDE SEQUENCE [LARGE SCALE GENOMIC DNA]</scope>
    <source>
        <strain evidence="4 5">JE7A12</strain>
    </source>
</reference>
<dbReference type="PRINTS" id="PR00081">
    <property type="entry name" value="GDHRDH"/>
</dbReference>
<keyword evidence="2" id="KW-0560">Oxidoreductase</keyword>
<dbReference type="EMBL" id="CP039381">
    <property type="protein sequence ID" value="QCT07551.1"/>
    <property type="molecule type" value="Genomic_DNA"/>
</dbReference>
<comment type="similarity">
    <text evidence="1 3">Belongs to the short-chain dehydrogenases/reductases (SDR) family.</text>
</comment>
<sequence>MMRKVALVTGASSGIGKMIARDLQSIGFKVYAGARRTEKMNDLKEIGITPISLDLTEDNSIVSCVNTILSKESTIDVLVNNAGYGSYGAIEDVPISEGKRQFEVNLFGMARLIQLVTPSMRKNHYGKIINISSMGGKIWTKFGGWYHATKYAVEGLSDCLRMELKPFGIDVVVVEPGGIKTDWGIIAANNLKKTSAKGAYAEMANKASVGMIKNYSGNMLSKPELIAKTVRKAVTKRKPRTRYLVGFGAKPMVWTHKIFGDRMFDWVIKHFS</sequence>
<name>A0A4P8XWM9_9FIRM</name>
<dbReference type="Pfam" id="PF00106">
    <property type="entry name" value="adh_short"/>
    <property type="match status" value="1"/>
</dbReference>
<dbReference type="PANTHER" id="PTHR44169:SF6">
    <property type="entry name" value="NADPH-DEPENDENT 1-ACYLDIHYDROXYACETONE PHOSPHATE REDUCTASE"/>
    <property type="match status" value="1"/>
</dbReference>
<dbReference type="CDD" id="cd05374">
    <property type="entry name" value="17beta-HSD-like_SDR_c"/>
    <property type="match status" value="1"/>
</dbReference>
<dbReference type="KEGG" id="ruj:E5Z56_09360"/>
<evidence type="ECO:0000256" key="2">
    <source>
        <dbReference type="ARBA" id="ARBA00023002"/>
    </source>
</evidence>